<organism evidence="1 2">
    <name type="scientific">Lysinibacillus sphaericus OT4b.31</name>
    <dbReference type="NCBI Taxonomy" id="1285586"/>
    <lineage>
        <taxon>Bacteria</taxon>
        <taxon>Bacillati</taxon>
        <taxon>Bacillota</taxon>
        <taxon>Bacilli</taxon>
        <taxon>Bacillales</taxon>
        <taxon>Bacillaceae</taxon>
        <taxon>Lysinibacillus</taxon>
    </lineage>
</organism>
<dbReference type="EMBL" id="AQPX01000029">
    <property type="protein sequence ID" value="EON70697.1"/>
    <property type="molecule type" value="Genomic_DNA"/>
</dbReference>
<evidence type="ECO:0000313" key="2">
    <source>
        <dbReference type="Proteomes" id="UP000013911"/>
    </source>
</evidence>
<gene>
    <name evidence="1" type="ORF">H131_19702</name>
</gene>
<dbReference type="AlphaFoldDB" id="R7Z989"/>
<proteinExistence type="predicted"/>
<evidence type="ECO:0000313" key="1">
    <source>
        <dbReference type="EMBL" id="EON70697.1"/>
    </source>
</evidence>
<evidence type="ECO:0008006" key="3">
    <source>
        <dbReference type="Google" id="ProtNLM"/>
    </source>
</evidence>
<feature type="non-terminal residue" evidence="1">
    <location>
        <position position="1"/>
    </location>
</feature>
<comment type="caution">
    <text evidence="1">The sequence shown here is derived from an EMBL/GenBank/DDBJ whole genome shotgun (WGS) entry which is preliminary data.</text>
</comment>
<dbReference type="Proteomes" id="UP000013911">
    <property type="component" value="Unassembled WGS sequence"/>
</dbReference>
<sequence length="89" mass="9705">DKCECKHDEKHKDHDCKGCVCNLLKRFEPGTLVDVLLAGGGSFLYVYFLALDPKNCCAYFLEVGDAAAATPIVIDCQKIAAIIKRNSVA</sequence>
<dbReference type="HOGENOM" id="CLU_2445939_0_0_9"/>
<name>R7Z989_LYSSH</name>
<reference evidence="1 2" key="1">
    <citation type="submission" date="2013-04" db="EMBL/GenBank/DDBJ databases">
        <title>Draft genome of the heavy metal tolerant bacterium Lysinibacillus sphaericus strain OT4b.31.</title>
        <authorList>
            <person name="Pena-Montenegro T.D."/>
            <person name="Dussan J."/>
        </authorList>
    </citation>
    <scope>NUCLEOTIDE SEQUENCE [LARGE SCALE GENOMIC DNA]</scope>
    <source>
        <strain evidence="1 2">OT4b.31</strain>
    </source>
</reference>
<accession>R7Z989</accession>
<dbReference type="eggNOG" id="ENOG5030C7A">
    <property type="taxonomic scope" value="Bacteria"/>
</dbReference>
<protein>
    <recommendedName>
        <fullName evidence="3">Spore coat protein</fullName>
    </recommendedName>
</protein>